<feature type="region of interest" description="Disordered" evidence="1">
    <location>
        <begin position="65"/>
        <end position="95"/>
    </location>
</feature>
<comment type="caution">
    <text evidence="3">The sequence shown here is derived from an EMBL/GenBank/DDBJ whole genome shotgun (WGS) entry which is preliminary data.</text>
</comment>
<keyword evidence="2" id="KW-0472">Membrane</keyword>
<dbReference type="EMBL" id="BOPF01000002">
    <property type="protein sequence ID" value="GIJ43768.1"/>
    <property type="molecule type" value="Genomic_DNA"/>
</dbReference>
<evidence type="ECO:0000313" key="4">
    <source>
        <dbReference type="Proteomes" id="UP000619260"/>
    </source>
</evidence>
<dbReference type="Proteomes" id="UP000619260">
    <property type="component" value="Unassembled WGS sequence"/>
</dbReference>
<evidence type="ECO:0000313" key="3">
    <source>
        <dbReference type="EMBL" id="GIJ43768.1"/>
    </source>
</evidence>
<keyword evidence="2" id="KW-1133">Transmembrane helix</keyword>
<evidence type="ECO:0000256" key="1">
    <source>
        <dbReference type="SAM" id="MobiDB-lite"/>
    </source>
</evidence>
<protein>
    <submittedName>
        <fullName evidence="3">Uncharacterized protein</fullName>
    </submittedName>
</protein>
<gene>
    <name evidence="3" type="ORF">Val02_06540</name>
</gene>
<proteinExistence type="predicted"/>
<keyword evidence="2" id="KW-0812">Transmembrane</keyword>
<sequence>MNTAVEREIIRTLSGRTGGAVDVAALRAGAVTRAKRVRRRRRIGVCLLAVALLVGGGAVVSLRDGEPRERSAGRTDTVPPKLPAVDVPGASERPDTVATDPSVIHFDVDAAALGATELLWRSVWTQESVMVRRAGDPYDLQFLIARDGFGLNRGYPGVSNLPPEYRAGSDGTRPTAERWYDFEDVPLPVTGAPAVVRAGRTAADGTRRLYTMTWSPVPGLYARLQMVTGDPQDLAQAAKAFRLDRSQRCAAPAVVSGAPADATFFECEVSLRTPAADGTFWNHSVLTYSARAGNYLDVIFGTVAIPQPFTQNRTVNGKPARWRAPGDNPDATKLDVPGEPGRDLVVSVRSWNFTEPEAARVAEAFRWVGDPRDLRTWPARSVE</sequence>
<organism evidence="3 4">
    <name type="scientific">Virgisporangium aliadipatigenens</name>
    <dbReference type="NCBI Taxonomy" id="741659"/>
    <lineage>
        <taxon>Bacteria</taxon>
        <taxon>Bacillati</taxon>
        <taxon>Actinomycetota</taxon>
        <taxon>Actinomycetes</taxon>
        <taxon>Micromonosporales</taxon>
        <taxon>Micromonosporaceae</taxon>
        <taxon>Virgisporangium</taxon>
    </lineage>
</organism>
<dbReference type="AlphaFoldDB" id="A0A8J4DNN6"/>
<dbReference type="RefSeq" id="WP_203897317.1">
    <property type="nucleotide sequence ID" value="NZ_BOPF01000002.1"/>
</dbReference>
<feature type="transmembrane region" description="Helical" evidence="2">
    <location>
        <begin position="43"/>
        <end position="62"/>
    </location>
</feature>
<keyword evidence="4" id="KW-1185">Reference proteome</keyword>
<accession>A0A8J4DNN6</accession>
<evidence type="ECO:0000256" key="2">
    <source>
        <dbReference type="SAM" id="Phobius"/>
    </source>
</evidence>
<name>A0A8J4DNN6_9ACTN</name>
<reference evidence="3" key="1">
    <citation type="submission" date="2021-01" db="EMBL/GenBank/DDBJ databases">
        <title>Whole genome shotgun sequence of Virgisporangium aliadipatigenens NBRC 105644.</title>
        <authorList>
            <person name="Komaki H."/>
            <person name="Tamura T."/>
        </authorList>
    </citation>
    <scope>NUCLEOTIDE SEQUENCE</scope>
    <source>
        <strain evidence="3">NBRC 105644</strain>
    </source>
</reference>